<protein>
    <submittedName>
        <fullName evidence="1">Uncharacterized protein</fullName>
    </submittedName>
</protein>
<sequence>MTFYQQQVAVMLIFIILFFLTLMCMIYVCYRMSCFNHKLERACDFVREEVEEDIDEKLVGINSTGDRCLCQITSAIDYIMTQFEILDNCVGKEEDVESAKEDFFLGKMIARIIGVYQSESKLSEYEKSILKQLKLKYAESSPTDIRAESLLYIKNFVNKVCTNVRSSFPRHIDLSPKLLILGRMKVAFEILENCMKCVRQDITLERFFSVMGKSTEEELIETVISKDPELTLRLSQSVRKNVPKNNESCCTGSDVSDVIRLILEVGYLVSR</sequence>
<organism evidence="1 2">
    <name type="scientific">Ehrlichia canis (strain Jake)</name>
    <dbReference type="NCBI Taxonomy" id="269484"/>
    <lineage>
        <taxon>Bacteria</taxon>
        <taxon>Pseudomonadati</taxon>
        <taxon>Pseudomonadota</taxon>
        <taxon>Alphaproteobacteria</taxon>
        <taxon>Rickettsiales</taxon>
        <taxon>Anaplasmataceae</taxon>
        <taxon>Ehrlichia</taxon>
    </lineage>
</organism>
<evidence type="ECO:0000313" key="2">
    <source>
        <dbReference type="Proteomes" id="UP000000435"/>
    </source>
</evidence>
<keyword evidence="2" id="KW-1185">Reference proteome</keyword>
<reference evidence="2" key="1">
    <citation type="journal article" date="2006" name="J. Bacteriol.">
        <title>The genome of the obligately intracellular bacterium Ehrlichia canis reveals themes of complex membrane structure and immune evasion strategies.</title>
        <authorList>
            <person name="Mavromatis K."/>
            <person name="Doyle C.K."/>
            <person name="Lykidis A."/>
            <person name="Ivanova N."/>
            <person name="Francino M.P."/>
            <person name="Chain P."/>
            <person name="Shin M."/>
            <person name="Malfatti S."/>
            <person name="Larimer F."/>
            <person name="Copeland A."/>
            <person name="Detter J.C."/>
            <person name="Land M."/>
            <person name="Richardson P.M."/>
            <person name="Yu X.J."/>
            <person name="Walker D.H."/>
            <person name="McBride J.W."/>
            <person name="Kyrpides N.C."/>
        </authorList>
    </citation>
    <scope>NUCLEOTIDE SEQUENCE [LARGE SCALE GENOMIC DNA]</scope>
    <source>
        <strain evidence="2">Jake</strain>
    </source>
</reference>
<accession>A0ACA6AWN0</accession>
<name>A0ACA6AWN0_EHRCJ</name>
<dbReference type="Proteomes" id="UP000000435">
    <property type="component" value="Chromosome"/>
</dbReference>
<dbReference type="EMBL" id="CP000107">
    <property type="protein sequence ID" value="AAZ68785.1"/>
    <property type="molecule type" value="Genomic_DNA"/>
</dbReference>
<proteinExistence type="predicted"/>
<evidence type="ECO:0000313" key="1">
    <source>
        <dbReference type="EMBL" id="AAZ68785.1"/>
    </source>
</evidence>
<gene>
    <name evidence="1" type="ordered locus">Ecaj_0753</name>
</gene>